<dbReference type="RefSeq" id="WP_208877452.1">
    <property type="nucleotide sequence ID" value="NZ_CP031320.1"/>
</dbReference>
<evidence type="ECO:0000256" key="5">
    <source>
        <dbReference type="ARBA" id="ARBA00023136"/>
    </source>
</evidence>
<dbReference type="PANTHER" id="PTHR30213:SF1">
    <property type="entry name" value="INNER MEMBRANE PROTEIN YHJD"/>
    <property type="match status" value="1"/>
</dbReference>
<sequence length="351" mass="36655">MEQLTKLPVIGPFFAWFFGTRVWRVYEHLDARKWQRLAAAITFTSFLAFFPMLVVGVAIGASFLSPSRMQDVKETIAEQVPGISDKLDIQSLADNAGTIGLVAGAALLFTGVNWAGTLRECLRAVWDLEEDPGNPVLLKAKDLAVLLGLGLAGLVSMAGSAFAVSAVDWVAERAGLAEGGVGTWLLRLAGYAAAVGADFLLLWYVLRVLPRVSPPRRAMVVACLIGAVGFELLKLLLGGYLQGVAAKNTYGAFGVPIALLLWISFMTKLLLYCAGWTATEETAADAERSADAESDTEPGSDSGSGSAAGSGSDSGSSRGPGRDAAAGPGRAAATGGAPRTRPSPAPRDSRP</sequence>
<evidence type="ECO:0000256" key="2">
    <source>
        <dbReference type="ARBA" id="ARBA00022475"/>
    </source>
</evidence>
<evidence type="ECO:0000256" key="6">
    <source>
        <dbReference type="SAM" id="MobiDB-lite"/>
    </source>
</evidence>
<organism evidence="8 9">
    <name type="scientific">Streptomyces armeniacus</name>
    <dbReference type="NCBI Taxonomy" id="83291"/>
    <lineage>
        <taxon>Bacteria</taxon>
        <taxon>Bacillati</taxon>
        <taxon>Actinomycetota</taxon>
        <taxon>Actinomycetes</taxon>
        <taxon>Kitasatosporales</taxon>
        <taxon>Streptomycetaceae</taxon>
        <taxon>Streptomyces</taxon>
    </lineage>
</organism>
<evidence type="ECO:0000256" key="7">
    <source>
        <dbReference type="SAM" id="Phobius"/>
    </source>
</evidence>
<dbReference type="InterPro" id="IPR017039">
    <property type="entry name" value="Virul_fac_BrkB"/>
</dbReference>
<evidence type="ECO:0000313" key="9">
    <source>
        <dbReference type="Proteomes" id="UP000254425"/>
    </source>
</evidence>
<feature type="transmembrane region" description="Helical" evidence="7">
    <location>
        <begin position="184"/>
        <end position="206"/>
    </location>
</feature>
<name>A0A345XMP7_9ACTN</name>
<feature type="transmembrane region" description="Helical" evidence="7">
    <location>
        <begin position="38"/>
        <end position="64"/>
    </location>
</feature>
<evidence type="ECO:0000313" key="8">
    <source>
        <dbReference type="EMBL" id="AXK32913.1"/>
    </source>
</evidence>
<feature type="transmembrane region" description="Helical" evidence="7">
    <location>
        <begin position="218"/>
        <end position="237"/>
    </location>
</feature>
<dbReference type="KEGG" id="sarm:DVA86_09895"/>
<gene>
    <name evidence="8" type="ORF">DVA86_09895</name>
</gene>
<keyword evidence="5 7" id="KW-0472">Membrane</keyword>
<proteinExistence type="predicted"/>
<feature type="transmembrane region" description="Helical" evidence="7">
    <location>
        <begin position="249"/>
        <end position="271"/>
    </location>
</feature>
<reference evidence="8 9" key="1">
    <citation type="submission" date="2018-07" db="EMBL/GenBank/DDBJ databases">
        <title>Draft genome of the type strain Streptomyces armeniacus ATCC 15676.</title>
        <authorList>
            <person name="Labana P."/>
            <person name="Gosse J.T."/>
            <person name="Boddy C.N."/>
        </authorList>
    </citation>
    <scope>NUCLEOTIDE SEQUENCE [LARGE SCALE GENOMIC DNA]</scope>
    <source>
        <strain evidence="8 9">ATCC 15676</strain>
    </source>
</reference>
<dbReference type="Proteomes" id="UP000254425">
    <property type="component" value="Chromosome"/>
</dbReference>
<dbReference type="Pfam" id="PF03631">
    <property type="entry name" value="Virul_fac_BrkB"/>
    <property type="match status" value="1"/>
</dbReference>
<feature type="region of interest" description="Disordered" evidence="6">
    <location>
        <begin position="284"/>
        <end position="351"/>
    </location>
</feature>
<evidence type="ECO:0000256" key="3">
    <source>
        <dbReference type="ARBA" id="ARBA00022692"/>
    </source>
</evidence>
<dbReference type="AlphaFoldDB" id="A0A345XMP7"/>
<evidence type="ECO:0000256" key="4">
    <source>
        <dbReference type="ARBA" id="ARBA00022989"/>
    </source>
</evidence>
<dbReference type="EMBL" id="CP031320">
    <property type="protein sequence ID" value="AXK32913.1"/>
    <property type="molecule type" value="Genomic_DNA"/>
</dbReference>
<keyword evidence="2" id="KW-1003">Cell membrane</keyword>
<feature type="transmembrane region" description="Helical" evidence="7">
    <location>
        <begin position="143"/>
        <end position="164"/>
    </location>
</feature>
<dbReference type="GO" id="GO:0005886">
    <property type="term" value="C:plasma membrane"/>
    <property type="evidence" value="ECO:0007669"/>
    <property type="project" value="UniProtKB-SubCell"/>
</dbReference>
<accession>A0A345XMP7</accession>
<dbReference type="PANTHER" id="PTHR30213">
    <property type="entry name" value="INNER MEMBRANE PROTEIN YHJD"/>
    <property type="match status" value="1"/>
</dbReference>
<keyword evidence="4 7" id="KW-1133">Transmembrane helix</keyword>
<comment type="subcellular location">
    <subcellularLocation>
        <location evidence="1">Cell membrane</location>
        <topology evidence="1">Multi-pass membrane protein</topology>
    </subcellularLocation>
</comment>
<feature type="compositionally biased region" description="Low complexity" evidence="6">
    <location>
        <begin position="299"/>
        <end position="342"/>
    </location>
</feature>
<evidence type="ECO:0000256" key="1">
    <source>
        <dbReference type="ARBA" id="ARBA00004651"/>
    </source>
</evidence>
<protein>
    <submittedName>
        <fullName evidence="8">YihY/virulence factor BrkB family protein</fullName>
    </submittedName>
</protein>
<keyword evidence="9" id="KW-1185">Reference proteome</keyword>
<keyword evidence="3 7" id="KW-0812">Transmembrane</keyword>